<evidence type="ECO:0000313" key="2">
    <source>
        <dbReference type="Proteomes" id="UP000595437"/>
    </source>
</evidence>
<evidence type="ECO:0000313" key="1">
    <source>
        <dbReference type="EMBL" id="QQP40564.1"/>
    </source>
</evidence>
<name>A0A7T8GZA5_CALRO</name>
<protein>
    <submittedName>
        <fullName evidence="1">Uncharacterized protein</fullName>
    </submittedName>
</protein>
<dbReference type="AlphaFoldDB" id="A0A7T8GZA5"/>
<gene>
    <name evidence="1" type="ORF">FKW44_014653</name>
</gene>
<accession>A0A7T8GZA5</accession>
<reference evidence="2" key="1">
    <citation type="submission" date="2021-01" db="EMBL/GenBank/DDBJ databases">
        <title>Caligus Genome Assembly.</title>
        <authorList>
            <person name="Gallardo-Escarate C."/>
        </authorList>
    </citation>
    <scope>NUCLEOTIDE SEQUENCE [LARGE SCALE GENOMIC DNA]</scope>
</reference>
<keyword evidence="2" id="KW-1185">Reference proteome</keyword>
<dbReference type="EMBL" id="CP045898">
    <property type="protein sequence ID" value="QQP40564.1"/>
    <property type="molecule type" value="Genomic_DNA"/>
</dbReference>
<sequence length="49" mass="5664">MDKDNIVRKKVWDSDVLETGFAHRVNILLTGRKIKKELVLVTSSPRENL</sequence>
<dbReference type="Proteomes" id="UP000595437">
    <property type="component" value="Chromosome 9"/>
</dbReference>
<organism evidence="1 2">
    <name type="scientific">Caligus rogercresseyi</name>
    <name type="common">Sea louse</name>
    <dbReference type="NCBI Taxonomy" id="217165"/>
    <lineage>
        <taxon>Eukaryota</taxon>
        <taxon>Metazoa</taxon>
        <taxon>Ecdysozoa</taxon>
        <taxon>Arthropoda</taxon>
        <taxon>Crustacea</taxon>
        <taxon>Multicrustacea</taxon>
        <taxon>Hexanauplia</taxon>
        <taxon>Copepoda</taxon>
        <taxon>Siphonostomatoida</taxon>
        <taxon>Caligidae</taxon>
        <taxon>Caligus</taxon>
    </lineage>
</organism>
<proteinExistence type="predicted"/>